<dbReference type="GO" id="GO:0003723">
    <property type="term" value="F:RNA binding"/>
    <property type="evidence" value="ECO:0007669"/>
    <property type="project" value="UniProtKB-KW"/>
</dbReference>
<evidence type="ECO:0000256" key="3">
    <source>
        <dbReference type="ARBA" id="ARBA00022640"/>
    </source>
</evidence>
<keyword evidence="8" id="KW-0812">Transmembrane</keyword>
<dbReference type="GO" id="GO:0008033">
    <property type="term" value="P:tRNA processing"/>
    <property type="evidence" value="ECO:0007669"/>
    <property type="project" value="UniProtKB-KW"/>
</dbReference>
<dbReference type="InterPro" id="IPR024937">
    <property type="entry name" value="Domain_X"/>
</dbReference>
<dbReference type="GO" id="GO:0006397">
    <property type="term" value="P:mRNA processing"/>
    <property type="evidence" value="ECO:0007669"/>
    <property type="project" value="UniProtKB-KW"/>
</dbReference>
<evidence type="ECO:0000259" key="9">
    <source>
        <dbReference type="Pfam" id="PF01348"/>
    </source>
</evidence>
<name>Q7YKX6_9VIRI</name>
<sequence>MSSILKNYEYKKGFYPLFFFEEFYIKVSVNTNYNIFKTDKRKEDKKKKSNLLKKNNSNNTFHFLLIKRLIRKIRQQSFKWSELSKLNDFPNKTGFNYQYQYNRIKLFYILIIENMLFLVLGMVWQQTEEKNIYPSFFIKKSVQFAFPFLEQKVSHSTAVIQGKVLFFYTTKKLNCLFFFLYQRIRDKVFISLLKKIFKFNRVFLDKEYYPEILYKIRLFTLLTNLYGDEFDSFVAFNILRAWNLGYLFCPHQSIEDSSFLQKINIIVNVQKDKINILSFSWLVLNFLYSTYGHIHYIRRGITFLITLKVGKDFSRFWKFNCVKFMQLNLKSNSTFNLTQSQFSSHQNSLFLGYRIVNSFWQKKLKIRGSSWSFFVFLKDRKISTEIPVHSLISNLTTIKLCNRKGYPIHKASWSTFSDKDIINIYHKFWNELSLYYCGSSNRFDLSQIQYIFEFSCIKTLAFKHKSNIRLTWEQYKEYVSFSNLVKSIEKYTKISFNSSVLFQKKNKFWLLEISKINILIASTIDS</sequence>
<keyword evidence="8" id="KW-0472">Membrane</keyword>
<feature type="domain" description="Domain X" evidence="9">
    <location>
        <begin position="381"/>
        <end position="505"/>
    </location>
</feature>
<evidence type="ECO:0000256" key="2">
    <source>
        <dbReference type="ARBA" id="ARBA00006621"/>
    </source>
</evidence>
<dbReference type="EMBL" id="AY170451">
    <property type="protein sequence ID" value="AAO39162.1"/>
    <property type="molecule type" value="Genomic_DNA"/>
</dbReference>
<evidence type="ECO:0000256" key="8">
    <source>
        <dbReference type="SAM" id="Phobius"/>
    </source>
</evidence>
<feature type="transmembrane region" description="Helical" evidence="8">
    <location>
        <begin position="106"/>
        <end position="124"/>
    </location>
</feature>
<evidence type="ECO:0000256" key="1">
    <source>
        <dbReference type="ARBA" id="ARBA00004474"/>
    </source>
</evidence>
<evidence type="ECO:0000256" key="5">
    <source>
        <dbReference type="ARBA" id="ARBA00022694"/>
    </source>
</evidence>
<dbReference type="AlphaFoldDB" id="Q7YKX6"/>
<dbReference type="Pfam" id="PF01348">
    <property type="entry name" value="Intron_maturas2"/>
    <property type="match status" value="1"/>
</dbReference>
<accession>Q7YKX6</accession>
<evidence type="ECO:0000256" key="7">
    <source>
        <dbReference type="RuleBase" id="RU004226"/>
    </source>
</evidence>
<feature type="domain" description="Maturase MatK N-terminal" evidence="10">
    <location>
        <begin position="12"/>
        <end position="332"/>
    </location>
</feature>
<evidence type="ECO:0000313" key="11">
    <source>
        <dbReference type="EMBL" id="AAO39162.1"/>
    </source>
</evidence>
<comment type="subcellular location">
    <subcellularLocation>
        <location evidence="1">Plastid</location>
    </subcellularLocation>
</comment>
<reference evidence="11" key="1">
    <citation type="journal article" date="2003" name="Am. J. Bot.">
        <title>Occurrence of matK in a trnK group II intron in charophyte green algae and phylogeny of the Characeae.</title>
        <authorList>
            <person name="Sanders E.R."/>
            <person name="Karol K.G."/>
            <person name="McCourt R.M."/>
        </authorList>
    </citation>
    <scope>NUCLEOTIDE SEQUENCE</scope>
    <source>
        <strain evidence="11">F150</strain>
    </source>
</reference>
<keyword evidence="3 7" id="KW-0934">Plastid</keyword>
<protein>
    <submittedName>
        <fullName evidence="11">Maturase K</fullName>
    </submittedName>
</protein>
<dbReference type="PANTHER" id="PTHR34811:SF1">
    <property type="entry name" value="MATURASE K"/>
    <property type="match status" value="1"/>
</dbReference>
<dbReference type="GO" id="GO:0009507">
    <property type="term" value="C:chloroplast"/>
    <property type="evidence" value="ECO:0007669"/>
    <property type="project" value="InterPro"/>
</dbReference>
<keyword evidence="7 11" id="KW-0150">Chloroplast</keyword>
<keyword evidence="6" id="KW-0694">RNA-binding</keyword>
<dbReference type="InterPro" id="IPR002866">
    <property type="entry name" value="Maturase_MatK"/>
</dbReference>
<comment type="function">
    <text evidence="7">Usually encoded in the trnK tRNA gene intron. Probably assists in splicing its own and other chloroplast group II introns.</text>
</comment>
<dbReference type="Pfam" id="PF01824">
    <property type="entry name" value="MatK_N"/>
    <property type="match status" value="1"/>
</dbReference>
<proteinExistence type="inferred from homology"/>
<keyword evidence="5" id="KW-0819">tRNA processing</keyword>
<comment type="similarity">
    <text evidence="2">Belongs to the intron maturase 2 family. MatK subfamily.</text>
</comment>
<dbReference type="PANTHER" id="PTHR34811">
    <property type="entry name" value="MATURASE K"/>
    <property type="match status" value="1"/>
</dbReference>
<keyword evidence="4" id="KW-0507">mRNA processing</keyword>
<organism evidence="11">
    <name type="scientific">Sphaerochara prolifera</name>
    <dbReference type="NCBI Taxonomy" id="97468"/>
    <lineage>
        <taxon>Eukaryota</taxon>
        <taxon>Viridiplantae</taxon>
        <taxon>Streptophyta</taxon>
        <taxon>Charophyceae</taxon>
        <taxon>Charales</taxon>
        <taxon>Characeae</taxon>
        <taxon>Sphaerochara</taxon>
    </lineage>
</organism>
<evidence type="ECO:0000256" key="6">
    <source>
        <dbReference type="ARBA" id="ARBA00022884"/>
    </source>
</evidence>
<geneLocation type="chloroplast" evidence="11"/>
<dbReference type="InterPro" id="IPR024942">
    <property type="entry name" value="Maturase_MatK_N"/>
</dbReference>
<keyword evidence="8" id="KW-1133">Transmembrane helix</keyword>
<evidence type="ECO:0000259" key="10">
    <source>
        <dbReference type="Pfam" id="PF01824"/>
    </source>
</evidence>
<evidence type="ECO:0000256" key="4">
    <source>
        <dbReference type="ARBA" id="ARBA00022664"/>
    </source>
</evidence>
<gene>
    <name evidence="11" type="primary">matK</name>
</gene>